<proteinExistence type="inferred from homology"/>
<gene>
    <name evidence="11" type="ORF">CYFA0S_12e02718g</name>
</gene>
<feature type="transmembrane region" description="Helical" evidence="10">
    <location>
        <begin position="53"/>
        <end position="75"/>
    </location>
</feature>
<dbReference type="GO" id="GO:0016192">
    <property type="term" value="P:vesicle-mediated transport"/>
    <property type="evidence" value="ECO:0007669"/>
    <property type="project" value="TreeGrafter"/>
</dbReference>
<dbReference type="InterPro" id="IPR019365">
    <property type="entry name" value="TVP18/Ca-channel_flower"/>
</dbReference>
<dbReference type="VEuPathDB" id="FungiDB:BON22_4779"/>
<dbReference type="PANTHER" id="PTHR13314:SF2">
    <property type="entry name" value="CALCIUM CHANNEL FLOWER HOMOLOG"/>
    <property type="match status" value="1"/>
</dbReference>
<evidence type="ECO:0000313" key="11">
    <source>
        <dbReference type="EMBL" id="CDR43632.1"/>
    </source>
</evidence>
<dbReference type="EMBL" id="LK052897">
    <property type="protein sequence ID" value="CDR43632.1"/>
    <property type="molecule type" value="Genomic_DNA"/>
</dbReference>
<protein>
    <recommendedName>
        <fullName evidence="4">Golgi apparatus membrane protein TVP18</fullName>
    </recommendedName>
    <alternativeName>
        <fullName evidence="5">Golgi apparatus membrane protein tvp18</fullName>
    </alternativeName>
</protein>
<keyword evidence="7 10" id="KW-1133">Transmembrane helix</keyword>
<dbReference type="GO" id="GO:0000139">
    <property type="term" value="C:Golgi membrane"/>
    <property type="evidence" value="ECO:0007669"/>
    <property type="project" value="UniProtKB-SubCell"/>
</dbReference>
<evidence type="ECO:0000256" key="10">
    <source>
        <dbReference type="SAM" id="Phobius"/>
    </source>
</evidence>
<evidence type="ECO:0000256" key="3">
    <source>
        <dbReference type="ARBA" id="ARBA00005738"/>
    </source>
</evidence>
<keyword evidence="6 10" id="KW-0812">Transmembrane</keyword>
<keyword evidence="8" id="KW-0333">Golgi apparatus</keyword>
<evidence type="ECO:0000256" key="4">
    <source>
        <dbReference type="ARBA" id="ARBA00013563"/>
    </source>
</evidence>
<evidence type="ECO:0000256" key="6">
    <source>
        <dbReference type="ARBA" id="ARBA00022692"/>
    </source>
</evidence>
<dbReference type="PhylomeDB" id="A0A061B152"/>
<sequence>MALKITNFINMEGIKEDFHSKNFSVYAQWNGILCIFLCIALGVANLFHANAVIVFGIIAIIQGALLVFVEIPFLLKICPMSENFNTFVKKFNQNWPRAGFYLVMSIIQWVSLTCMTTSLLVPAIFLLFSAVCYALAAFKHQKFQNSAGNVMHTAETFPTDAAIREIL</sequence>
<organism evidence="11">
    <name type="scientific">Cyberlindnera fabianii</name>
    <name type="common">Yeast</name>
    <name type="synonym">Hansenula fabianii</name>
    <dbReference type="NCBI Taxonomy" id="36022"/>
    <lineage>
        <taxon>Eukaryota</taxon>
        <taxon>Fungi</taxon>
        <taxon>Dikarya</taxon>
        <taxon>Ascomycota</taxon>
        <taxon>Saccharomycotina</taxon>
        <taxon>Saccharomycetes</taxon>
        <taxon>Phaffomycetales</taxon>
        <taxon>Phaffomycetaceae</taxon>
        <taxon>Cyberlindnera</taxon>
    </lineage>
</organism>
<evidence type="ECO:0000256" key="5">
    <source>
        <dbReference type="ARBA" id="ARBA00020655"/>
    </source>
</evidence>
<dbReference type="PANTHER" id="PTHR13314">
    <property type="entry name" value="CALCIUM CHANNEL FLOWER HOMOLOG"/>
    <property type="match status" value="1"/>
</dbReference>
<keyword evidence="9 10" id="KW-0472">Membrane</keyword>
<evidence type="ECO:0000256" key="1">
    <source>
        <dbReference type="ARBA" id="ARBA00003246"/>
    </source>
</evidence>
<evidence type="ECO:0000256" key="9">
    <source>
        <dbReference type="ARBA" id="ARBA00023136"/>
    </source>
</evidence>
<accession>A0A061B152</accession>
<dbReference type="AlphaFoldDB" id="A0A061B152"/>
<dbReference type="Pfam" id="PF10233">
    <property type="entry name" value="Cg6151-P"/>
    <property type="match status" value="1"/>
</dbReference>
<evidence type="ECO:0000256" key="8">
    <source>
        <dbReference type="ARBA" id="ARBA00023034"/>
    </source>
</evidence>
<comment type="subcellular location">
    <subcellularLocation>
        <location evidence="2">Golgi apparatus membrane</location>
        <topology evidence="2">Multi-pass membrane protein</topology>
    </subcellularLocation>
</comment>
<feature type="transmembrane region" description="Helical" evidence="10">
    <location>
        <begin position="25"/>
        <end position="47"/>
    </location>
</feature>
<comment type="function">
    <text evidence="1">Golgi membrane protein involved in vesicular trafficking.</text>
</comment>
<dbReference type="SMART" id="SM01077">
    <property type="entry name" value="Cg6151-P"/>
    <property type="match status" value="1"/>
</dbReference>
<comment type="similarity">
    <text evidence="3">Belongs to the TVP18 family.</text>
</comment>
<name>A0A061B152_CYBFA</name>
<dbReference type="OrthoDB" id="5591789at2759"/>
<evidence type="ECO:0000256" key="2">
    <source>
        <dbReference type="ARBA" id="ARBA00004653"/>
    </source>
</evidence>
<reference evidence="11" key="1">
    <citation type="journal article" date="2014" name="Genome Announc.">
        <title>Genome sequence of the yeast Cyberlindnera fabianii (Hansenula fabianii).</title>
        <authorList>
            <person name="Freel K.C."/>
            <person name="Sarilar V."/>
            <person name="Neuveglise C."/>
            <person name="Devillers H."/>
            <person name="Friedrich A."/>
            <person name="Schacherer J."/>
        </authorList>
    </citation>
    <scope>NUCLEOTIDE SEQUENCE</scope>
    <source>
        <strain evidence="11">YJS4271</strain>
    </source>
</reference>
<evidence type="ECO:0000256" key="7">
    <source>
        <dbReference type="ARBA" id="ARBA00022989"/>
    </source>
</evidence>